<reference evidence="2 3" key="1">
    <citation type="submission" date="2014-04" db="EMBL/GenBank/DDBJ databases">
        <authorList>
            <consortium name="DOE Joint Genome Institute"/>
            <person name="Kuo A."/>
            <person name="Tarkka M."/>
            <person name="Buscot F."/>
            <person name="Kohler A."/>
            <person name="Nagy L.G."/>
            <person name="Floudas D."/>
            <person name="Copeland A."/>
            <person name="Barry K.W."/>
            <person name="Cichocki N."/>
            <person name="Veneault-Fourrey C."/>
            <person name="LaButti K."/>
            <person name="Lindquist E.A."/>
            <person name="Lipzen A."/>
            <person name="Lundell T."/>
            <person name="Morin E."/>
            <person name="Murat C."/>
            <person name="Sun H."/>
            <person name="Tunlid A."/>
            <person name="Henrissat B."/>
            <person name="Grigoriev I.V."/>
            <person name="Hibbett D.S."/>
            <person name="Martin F."/>
            <person name="Nordberg H.P."/>
            <person name="Cantor M.N."/>
            <person name="Hua S.X."/>
        </authorList>
    </citation>
    <scope>NUCLEOTIDE SEQUENCE [LARGE SCALE GENOMIC DNA]</scope>
    <source>
        <strain evidence="2 3">F 1598</strain>
    </source>
</reference>
<reference evidence="3" key="2">
    <citation type="submission" date="2015-01" db="EMBL/GenBank/DDBJ databases">
        <title>Evolutionary Origins and Diversification of the Mycorrhizal Mutualists.</title>
        <authorList>
            <consortium name="DOE Joint Genome Institute"/>
            <consortium name="Mycorrhizal Genomics Consortium"/>
            <person name="Kohler A."/>
            <person name="Kuo A."/>
            <person name="Nagy L.G."/>
            <person name="Floudas D."/>
            <person name="Copeland A."/>
            <person name="Barry K.W."/>
            <person name="Cichocki N."/>
            <person name="Veneault-Fourrey C."/>
            <person name="LaButti K."/>
            <person name="Lindquist E.A."/>
            <person name="Lipzen A."/>
            <person name="Lundell T."/>
            <person name="Morin E."/>
            <person name="Murat C."/>
            <person name="Riley R."/>
            <person name="Ohm R."/>
            <person name="Sun H."/>
            <person name="Tunlid A."/>
            <person name="Henrissat B."/>
            <person name="Grigoriev I.V."/>
            <person name="Hibbett D.S."/>
            <person name="Martin F."/>
        </authorList>
    </citation>
    <scope>NUCLEOTIDE SEQUENCE [LARGE SCALE GENOMIC DNA]</scope>
    <source>
        <strain evidence="3">F 1598</strain>
    </source>
</reference>
<name>A0A0C3FRZ8_PILCF</name>
<feature type="non-terminal residue" evidence="2">
    <location>
        <position position="1"/>
    </location>
</feature>
<gene>
    <name evidence="2" type="ORF">PILCRDRAFT_786030</name>
</gene>
<proteinExistence type="predicted"/>
<keyword evidence="3" id="KW-1185">Reference proteome</keyword>
<dbReference type="EMBL" id="KN832996">
    <property type="protein sequence ID" value="KIM81911.1"/>
    <property type="molecule type" value="Genomic_DNA"/>
</dbReference>
<dbReference type="AlphaFoldDB" id="A0A0C3FRZ8"/>
<evidence type="ECO:0000313" key="3">
    <source>
        <dbReference type="Proteomes" id="UP000054166"/>
    </source>
</evidence>
<accession>A0A0C3FRZ8</accession>
<dbReference type="InParanoid" id="A0A0C3FRZ8"/>
<evidence type="ECO:0000256" key="1">
    <source>
        <dbReference type="SAM" id="MobiDB-lite"/>
    </source>
</evidence>
<sequence>STNSTITISGENVPSIPYKLSTATNTLYLPTSTSRLSEIIFSNTSHKACMELWLNVRWDPRTLNARTPSCTEACIYSSETMMSPGCGTQAKNPKFASRPELKSKADGALKNCARRSSRSLCARLLTKSQEPPDPSTSGADCNFEMK</sequence>
<protein>
    <submittedName>
        <fullName evidence="2">Uncharacterized protein</fullName>
    </submittedName>
</protein>
<dbReference type="HOGENOM" id="CLU_1781935_0_0_1"/>
<evidence type="ECO:0000313" key="2">
    <source>
        <dbReference type="EMBL" id="KIM81911.1"/>
    </source>
</evidence>
<organism evidence="2 3">
    <name type="scientific">Piloderma croceum (strain F 1598)</name>
    <dbReference type="NCBI Taxonomy" id="765440"/>
    <lineage>
        <taxon>Eukaryota</taxon>
        <taxon>Fungi</taxon>
        <taxon>Dikarya</taxon>
        <taxon>Basidiomycota</taxon>
        <taxon>Agaricomycotina</taxon>
        <taxon>Agaricomycetes</taxon>
        <taxon>Agaricomycetidae</taxon>
        <taxon>Atheliales</taxon>
        <taxon>Atheliaceae</taxon>
        <taxon>Piloderma</taxon>
    </lineage>
</organism>
<dbReference type="Proteomes" id="UP000054166">
    <property type="component" value="Unassembled WGS sequence"/>
</dbReference>
<feature type="region of interest" description="Disordered" evidence="1">
    <location>
        <begin position="124"/>
        <end position="146"/>
    </location>
</feature>